<dbReference type="EMBL" id="QMRA01000017">
    <property type="protein sequence ID" value="RLE54780.1"/>
    <property type="molecule type" value="Genomic_DNA"/>
</dbReference>
<dbReference type="InterPro" id="IPR001653">
    <property type="entry name" value="DAP_epimerase_DapF"/>
</dbReference>
<accession>A0A497F767</accession>
<keyword evidence="2 4" id="KW-0413">Isomerase</keyword>
<dbReference type="SUPFAM" id="SSF54506">
    <property type="entry name" value="Diaminopimelate epimerase-like"/>
    <property type="match status" value="1"/>
</dbReference>
<dbReference type="GO" id="GO:0009089">
    <property type="term" value="P:lysine biosynthetic process via diaminopimelate"/>
    <property type="evidence" value="ECO:0007669"/>
    <property type="project" value="UniProtKB-UniRule"/>
</dbReference>
<dbReference type="AlphaFoldDB" id="A0A497F767"/>
<sequence>MGRLLRKFCDLKDFINAKFEEEEDLIGKRLTFPLIGEVEISIVKAGEPHAVIFVEDIDKEDIEKYAKAIAMNKKLFPRGISFNLVQAISEDIIKVRTYERGVWGETLACGTGSTASAAVAYILGRVKNNRIRVKVKGGELTIVVGENTLYMIGPAQKVFVGRIELEF</sequence>
<dbReference type="GO" id="GO:0005829">
    <property type="term" value="C:cytosol"/>
    <property type="evidence" value="ECO:0007669"/>
    <property type="project" value="TreeGrafter"/>
</dbReference>
<reference evidence="4 5" key="1">
    <citation type="submission" date="2018-06" db="EMBL/GenBank/DDBJ databases">
        <title>Extensive metabolic versatility and redundancy in microbially diverse, dynamic hydrothermal sediments.</title>
        <authorList>
            <person name="Dombrowski N."/>
            <person name="Teske A."/>
            <person name="Baker B.J."/>
        </authorList>
    </citation>
    <scope>NUCLEOTIDE SEQUENCE [LARGE SCALE GENOMIC DNA]</scope>
    <source>
        <strain evidence="4">B20_G2</strain>
    </source>
</reference>
<dbReference type="PANTHER" id="PTHR31689:SF0">
    <property type="entry name" value="DIAMINOPIMELATE EPIMERASE"/>
    <property type="match status" value="1"/>
</dbReference>
<comment type="caution">
    <text evidence="4">The sequence shown here is derived from an EMBL/GenBank/DDBJ whole genome shotgun (WGS) entry which is preliminary data.</text>
</comment>
<evidence type="ECO:0000256" key="2">
    <source>
        <dbReference type="ARBA" id="ARBA00023235"/>
    </source>
</evidence>
<dbReference type="Gene3D" id="3.10.310.10">
    <property type="entry name" value="Diaminopimelate Epimerase, Chain A, domain 1"/>
    <property type="match status" value="1"/>
</dbReference>
<name>A0A497F767_9CREN</name>
<evidence type="ECO:0000256" key="3">
    <source>
        <dbReference type="NCBIfam" id="TIGR00652"/>
    </source>
</evidence>
<comment type="similarity">
    <text evidence="1">Belongs to the diaminopimelate epimerase family.</text>
</comment>
<evidence type="ECO:0000313" key="5">
    <source>
        <dbReference type="Proteomes" id="UP000269499"/>
    </source>
</evidence>
<proteinExistence type="inferred from homology"/>
<dbReference type="GO" id="GO:0008837">
    <property type="term" value="F:diaminopimelate epimerase activity"/>
    <property type="evidence" value="ECO:0007669"/>
    <property type="project" value="UniProtKB-UniRule"/>
</dbReference>
<protein>
    <recommendedName>
        <fullName evidence="3">Diaminopimelate epimerase</fullName>
        <ecNumber evidence="3">5.1.1.7</ecNumber>
    </recommendedName>
</protein>
<dbReference type="EC" id="5.1.1.7" evidence="3"/>
<evidence type="ECO:0000313" key="4">
    <source>
        <dbReference type="EMBL" id="RLE54780.1"/>
    </source>
</evidence>
<organism evidence="4 5">
    <name type="scientific">Thermoproteota archaeon</name>
    <dbReference type="NCBI Taxonomy" id="2056631"/>
    <lineage>
        <taxon>Archaea</taxon>
        <taxon>Thermoproteota</taxon>
    </lineage>
</organism>
<gene>
    <name evidence="4" type="primary">dapF</name>
    <name evidence="4" type="ORF">DRJ26_01550</name>
</gene>
<dbReference type="NCBIfam" id="TIGR00652">
    <property type="entry name" value="DapF"/>
    <property type="match status" value="1"/>
</dbReference>
<dbReference type="Proteomes" id="UP000269499">
    <property type="component" value="Unassembled WGS sequence"/>
</dbReference>
<dbReference type="PANTHER" id="PTHR31689">
    <property type="entry name" value="DIAMINOPIMELATE EPIMERASE, CHLOROPLASTIC"/>
    <property type="match status" value="1"/>
</dbReference>
<evidence type="ECO:0000256" key="1">
    <source>
        <dbReference type="ARBA" id="ARBA00010219"/>
    </source>
</evidence>
<dbReference type="Pfam" id="PF01678">
    <property type="entry name" value="DAP_epimerase"/>
    <property type="match status" value="1"/>
</dbReference>